<reference evidence="2" key="1">
    <citation type="journal article" date="2016" name="Nat. Genet.">
        <title>A high-quality carrot genome assembly provides new insights into carotenoid accumulation and asterid genome evolution.</title>
        <authorList>
            <person name="Iorizzo M."/>
            <person name="Ellison S."/>
            <person name="Senalik D."/>
            <person name="Zeng P."/>
            <person name="Satapoomin P."/>
            <person name="Huang J."/>
            <person name="Bowman M."/>
            <person name="Iovene M."/>
            <person name="Sanseverino W."/>
            <person name="Cavagnaro P."/>
            <person name="Yildiz M."/>
            <person name="Macko-Podgorni A."/>
            <person name="Moranska E."/>
            <person name="Grzebelus E."/>
            <person name="Grzebelus D."/>
            <person name="Ashrafi H."/>
            <person name="Zheng Z."/>
            <person name="Cheng S."/>
            <person name="Spooner D."/>
            <person name="Van Deynze A."/>
            <person name="Simon P."/>
        </authorList>
    </citation>
    <scope>NUCLEOTIDE SEQUENCE [LARGE SCALE GENOMIC DNA]</scope>
    <source>
        <tissue evidence="2">Leaf</tissue>
    </source>
</reference>
<dbReference type="EMBL" id="CP093346">
    <property type="protein sequence ID" value="WOG95516.1"/>
    <property type="molecule type" value="Genomic_DNA"/>
</dbReference>
<proteinExistence type="predicted"/>
<dbReference type="EMBL" id="LNRQ01000004">
    <property type="protein sequence ID" value="KZM96774.1"/>
    <property type="molecule type" value="Genomic_DNA"/>
</dbReference>
<evidence type="ECO:0000313" key="2">
    <source>
        <dbReference type="EMBL" id="KZM96774.1"/>
    </source>
</evidence>
<evidence type="ECO:0000313" key="3">
    <source>
        <dbReference type="EMBL" id="WOG95516.1"/>
    </source>
</evidence>
<dbReference type="Proteomes" id="UP000077755">
    <property type="component" value="Chromosome 4"/>
</dbReference>
<keyword evidence="1" id="KW-0812">Transmembrane</keyword>
<reference evidence="3" key="2">
    <citation type="submission" date="2022-03" db="EMBL/GenBank/DDBJ databases">
        <title>Draft title - Genomic analysis of global carrot germplasm unveils the trajectory of domestication and the origin of high carotenoid orange carrot.</title>
        <authorList>
            <person name="Iorizzo M."/>
            <person name="Ellison S."/>
            <person name="Senalik D."/>
            <person name="Macko-Podgorni A."/>
            <person name="Grzebelus D."/>
            <person name="Bostan H."/>
            <person name="Rolling W."/>
            <person name="Curaba J."/>
            <person name="Simon P."/>
        </authorList>
    </citation>
    <scope>NUCLEOTIDE SEQUENCE</scope>
    <source>
        <tissue evidence="3">Leaf</tissue>
    </source>
</reference>
<organism evidence="2">
    <name type="scientific">Daucus carota subsp. sativus</name>
    <name type="common">Carrot</name>
    <dbReference type="NCBI Taxonomy" id="79200"/>
    <lineage>
        <taxon>Eukaryota</taxon>
        <taxon>Viridiplantae</taxon>
        <taxon>Streptophyta</taxon>
        <taxon>Embryophyta</taxon>
        <taxon>Tracheophyta</taxon>
        <taxon>Spermatophyta</taxon>
        <taxon>Magnoliopsida</taxon>
        <taxon>eudicotyledons</taxon>
        <taxon>Gunneridae</taxon>
        <taxon>Pentapetalae</taxon>
        <taxon>asterids</taxon>
        <taxon>campanulids</taxon>
        <taxon>Apiales</taxon>
        <taxon>Apiaceae</taxon>
        <taxon>Apioideae</taxon>
        <taxon>Scandiceae</taxon>
        <taxon>Daucinae</taxon>
        <taxon>Daucus</taxon>
        <taxon>Daucus sect. Daucus</taxon>
    </lineage>
</organism>
<keyword evidence="1" id="KW-1133">Transmembrane helix</keyword>
<keyword evidence="4" id="KW-1185">Reference proteome</keyword>
<keyword evidence="1" id="KW-0472">Membrane</keyword>
<gene>
    <name evidence="2" type="ORF">DCAR_015864</name>
    <name evidence="3" type="ORF">DCAR_0414839</name>
</gene>
<protein>
    <submittedName>
        <fullName evidence="2">Uncharacterized protein</fullName>
    </submittedName>
</protein>
<dbReference type="AlphaFoldDB" id="A0A165A1U9"/>
<name>A0A165A1U9_DAUCS</name>
<evidence type="ECO:0000313" key="4">
    <source>
        <dbReference type="Proteomes" id="UP000077755"/>
    </source>
</evidence>
<dbReference type="Gramene" id="KZM96774">
    <property type="protein sequence ID" value="KZM96774"/>
    <property type="gene ID" value="DCAR_015864"/>
</dbReference>
<accession>A0A165A1U9</accession>
<evidence type="ECO:0000256" key="1">
    <source>
        <dbReference type="SAM" id="Phobius"/>
    </source>
</evidence>
<feature type="transmembrane region" description="Helical" evidence="1">
    <location>
        <begin position="18"/>
        <end position="40"/>
    </location>
</feature>
<sequence length="134" mass="14238">MVTGESIASSVVPGHSFFLPQLCLLFMMLIRGLFLILVVFHPPQNRVCYLDSVALSAYILDYASASPRLGVIRPSQALRSTAAPTTGLEAVSSNFQAPISEEGDCRVVCGLVLAADGGGVGSSRRRFDYGGDWG</sequence>